<keyword evidence="11" id="KW-0472">Membrane</keyword>
<organism evidence="12 13">
    <name type="scientific">Microctonus aethiopoides</name>
    <dbReference type="NCBI Taxonomy" id="144406"/>
    <lineage>
        <taxon>Eukaryota</taxon>
        <taxon>Metazoa</taxon>
        <taxon>Ecdysozoa</taxon>
        <taxon>Arthropoda</taxon>
        <taxon>Hexapoda</taxon>
        <taxon>Insecta</taxon>
        <taxon>Pterygota</taxon>
        <taxon>Neoptera</taxon>
        <taxon>Endopterygota</taxon>
        <taxon>Hymenoptera</taxon>
        <taxon>Apocrita</taxon>
        <taxon>Ichneumonoidea</taxon>
        <taxon>Braconidae</taxon>
        <taxon>Euphorinae</taxon>
        <taxon>Microctonus</taxon>
    </lineage>
</organism>
<evidence type="ECO:0000256" key="6">
    <source>
        <dbReference type="ARBA" id="ARBA00022723"/>
    </source>
</evidence>
<comment type="similarity">
    <text evidence="4">Belongs to the cytochrome P450 family.</text>
</comment>
<evidence type="ECO:0000256" key="7">
    <source>
        <dbReference type="ARBA" id="ARBA00022824"/>
    </source>
</evidence>
<reference evidence="12" key="1">
    <citation type="journal article" date="2023" name="bioRxiv">
        <title>Scaffold-level genome assemblies of two parasitoid biocontrol wasps reveal the parthenogenesis mechanism and an associated novel virus.</title>
        <authorList>
            <person name="Inwood S."/>
            <person name="Skelly J."/>
            <person name="Guhlin J."/>
            <person name="Harrop T."/>
            <person name="Goldson S."/>
            <person name="Dearden P."/>
        </authorList>
    </citation>
    <scope>NUCLEOTIDE SEQUENCE</scope>
    <source>
        <strain evidence="12">Irish</strain>
        <tissue evidence="12">Whole body</tissue>
    </source>
</reference>
<dbReference type="AlphaFoldDB" id="A0AA39KJX3"/>
<reference evidence="12" key="2">
    <citation type="submission" date="2023-03" db="EMBL/GenBank/DDBJ databases">
        <authorList>
            <person name="Inwood S.N."/>
            <person name="Skelly J.G."/>
            <person name="Guhlin J."/>
            <person name="Harrop T.W.R."/>
            <person name="Goldson S.G."/>
            <person name="Dearden P.K."/>
        </authorList>
    </citation>
    <scope>NUCLEOTIDE SEQUENCE</scope>
    <source>
        <strain evidence="12">Irish</strain>
        <tissue evidence="12">Whole body</tissue>
    </source>
</reference>
<evidence type="ECO:0000256" key="8">
    <source>
        <dbReference type="ARBA" id="ARBA00022848"/>
    </source>
</evidence>
<proteinExistence type="inferred from homology"/>
<dbReference type="InterPro" id="IPR050196">
    <property type="entry name" value="Cytochrome_P450_Monoox"/>
</dbReference>
<name>A0AA39KJX3_9HYME</name>
<keyword evidence="9" id="KW-0560">Oxidoreductase</keyword>
<dbReference type="GO" id="GO:0016491">
    <property type="term" value="F:oxidoreductase activity"/>
    <property type="evidence" value="ECO:0007669"/>
    <property type="project" value="UniProtKB-KW"/>
</dbReference>
<dbReference type="GO" id="GO:0005789">
    <property type="term" value="C:endoplasmic reticulum membrane"/>
    <property type="evidence" value="ECO:0007669"/>
    <property type="project" value="UniProtKB-SubCell"/>
</dbReference>
<gene>
    <name evidence="12" type="ORF">PV328_002840</name>
</gene>
<dbReference type="PANTHER" id="PTHR24291">
    <property type="entry name" value="CYTOCHROME P450 FAMILY 4"/>
    <property type="match status" value="1"/>
</dbReference>
<evidence type="ECO:0000256" key="9">
    <source>
        <dbReference type="ARBA" id="ARBA00023002"/>
    </source>
</evidence>
<evidence type="ECO:0000256" key="2">
    <source>
        <dbReference type="ARBA" id="ARBA00004174"/>
    </source>
</evidence>
<evidence type="ECO:0000256" key="10">
    <source>
        <dbReference type="ARBA" id="ARBA00023004"/>
    </source>
</evidence>
<comment type="cofactor">
    <cofactor evidence="1">
        <name>heme</name>
        <dbReference type="ChEBI" id="CHEBI:30413"/>
    </cofactor>
</comment>
<evidence type="ECO:0000256" key="5">
    <source>
        <dbReference type="ARBA" id="ARBA00022617"/>
    </source>
</evidence>
<protein>
    <submittedName>
        <fullName evidence="12">Uncharacterized protein</fullName>
    </submittedName>
</protein>
<comment type="subcellular location">
    <subcellularLocation>
        <location evidence="3">Endoplasmic reticulum membrane</location>
        <topology evidence="3">Peripheral membrane protein</topology>
    </subcellularLocation>
    <subcellularLocation>
        <location evidence="2">Microsome membrane</location>
        <topology evidence="2">Peripheral membrane protein</topology>
    </subcellularLocation>
</comment>
<keyword evidence="7" id="KW-0256">Endoplasmic reticulum</keyword>
<evidence type="ECO:0000256" key="1">
    <source>
        <dbReference type="ARBA" id="ARBA00001971"/>
    </source>
</evidence>
<keyword evidence="10" id="KW-0408">Iron</keyword>
<keyword evidence="8" id="KW-0492">Microsome</keyword>
<dbReference type="PANTHER" id="PTHR24291:SF189">
    <property type="entry name" value="CYTOCHROME P450 4C3-RELATED"/>
    <property type="match status" value="1"/>
</dbReference>
<dbReference type="EMBL" id="JAQQBS010001422">
    <property type="protein sequence ID" value="KAK0164184.1"/>
    <property type="molecule type" value="Genomic_DNA"/>
</dbReference>
<dbReference type="GO" id="GO:0046872">
    <property type="term" value="F:metal ion binding"/>
    <property type="evidence" value="ECO:0007669"/>
    <property type="project" value="UniProtKB-KW"/>
</dbReference>
<evidence type="ECO:0000313" key="13">
    <source>
        <dbReference type="Proteomes" id="UP001168990"/>
    </source>
</evidence>
<keyword evidence="5" id="KW-0349">Heme</keyword>
<evidence type="ECO:0000256" key="3">
    <source>
        <dbReference type="ARBA" id="ARBA00004406"/>
    </source>
</evidence>
<dbReference type="Proteomes" id="UP001168990">
    <property type="component" value="Unassembled WGS sequence"/>
</dbReference>
<evidence type="ECO:0000313" key="12">
    <source>
        <dbReference type="EMBL" id="KAK0164184.1"/>
    </source>
</evidence>
<evidence type="ECO:0000256" key="4">
    <source>
        <dbReference type="ARBA" id="ARBA00010617"/>
    </source>
</evidence>
<sequence length="104" mass="12086">MLRPWLHSKLTFSLSSSGQMFKKGLDIVRGFSKKIINERQKYHGDTKGIHLECFNENNKDSEVIYHRSSKKKLAMLDLLIAAKKNGHIDDDGIWEEVDTFMFEV</sequence>
<keyword evidence="6" id="KW-0479">Metal-binding</keyword>
<keyword evidence="13" id="KW-1185">Reference proteome</keyword>
<accession>A0AA39KJX3</accession>
<comment type="caution">
    <text evidence="12">The sequence shown here is derived from an EMBL/GenBank/DDBJ whole genome shotgun (WGS) entry which is preliminary data.</text>
</comment>
<evidence type="ECO:0000256" key="11">
    <source>
        <dbReference type="ARBA" id="ARBA00023136"/>
    </source>
</evidence>